<feature type="domain" description="SbsA Ig-like" evidence="3">
    <location>
        <begin position="29"/>
        <end position="121"/>
    </location>
</feature>
<evidence type="ECO:0000313" key="4">
    <source>
        <dbReference type="EMBL" id="MFC3811880.1"/>
    </source>
</evidence>
<accession>A0ABV7YXY6</accession>
<dbReference type="RefSeq" id="WP_379838732.1">
    <property type="nucleotide sequence ID" value="NZ_JBHRYQ010000001.1"/>
</dbReference>
<sequence length="530" mass="60666">MKILSSFIVLAFLSIGCAQFVPPTGGPRDVTPPKLLTSIPENKSINFDDKNLELTFDEYIDITSLKQELIITPEPKAFYNVKLKDKTVKLAFEEKLDTNTTYTFNFRNGIKDLNEKNPANNLKLVLSTGPKIDSLSISGRIIDIDSKKPILDATVGIYTLIDTILYYNRKPNYFTKSDSTGSFKFENIKNNTYKLLAFKDKNSNLIFDQKNEMVGYIPDTIKLNKNLQLDTIQLYRANLENVKIKRPISRERLFKIQLNKDIIDAEIKFDKLQNELSFQIEKSEINLFKLNEALIDTVLATIVTTDSLLHKDTLTQKIYFMEPINSNKKKTLEVMGISTNIKNNAYVNNEIEYKLTFQYPIVRMDSSKIIFLSDTIAKDKPKFKWKSKNELQISVNSTAANQVELRIPSNTFENYKGDTNSNFSISNRIIKPDQTGSIEGSTSNKTDSKIAILINVDTQEIVDEITFVENFEFKNIIPALYTIKIIVDKNKNGIWDPGNLEKQTMPEKILINSIPIKVRSNFDLKDIYIN</sequence>
<evidence type="ECO:0000313" key="5">
    <source>
        <dbReference type="Proteomes" id="UP001595616"/>
    </source>
</evidence>
<dbReference type="SUPFAM" id="SSF49452">
    <property type="entry name" value="Starch-binding domain-like"/>
    <property type="match status" value="1"/>
</dbReference>
<reference evidence="5" key="1">
    <citation type="journal article" date="2019" name="Int. J. Syst. Evol. Microbiol.">
        <title>The Global Catalogue of Microorganisms (GCM) 10K type strain sequencing project: providing services to taxonomists for standard genome sequencing and annotation.</title>
        <authorList>
            <consortium name="The Broad Institute Genomics Platform"/>
            <consortium name="The Broad Institute Genome Sequencing Center for Infectious Disease"/>
            <person name="Wu L."/>
            <person name="Ma J."/>
        </authorList>
    </citation>
    <scope>NUCLEOTIDE SEQUENCE [LARGE SCALE GENOMIC DNA]</scope>
    <source>
        <strain evidence="5">CECT 7956</strain>
    </source>
</reference>
<dbReference type="PROSITE" id="PS51257">
    <property type="entry name" value="PROKAR_LIPOPROTEIN"/>
    <property type="match status" value="1"/>
</dbReference>
<dbReference type="InterPro" id="IPR013784">
    <property type="entry name" value="Carb-bd-like_fold"/>
</dbReference>
<name>A0ABV7YXY6_9BACT</name>
<evidence type="ECO:0000259" key="3">
    <source>
        <dbReference type="Pfam" id="PF13205"/>
    </source>
</evidence>
<evidence type="ECO:0000256" key="2">
    <source>
        <dbReference type="SAM" id="SignalP"/>
    </source>
</evidence>
<keyword evidence="5" id="KW-1185">Reference proteome</keyword>
<feature type="chain" id="PRO_5045455873" evidence="2">
    <location>
        <begin position="21"/>
        <end position="530"/>
    </location>
</feature>
<dbReference type="InterPro" id="IPR032812">
    <property type="entry name" value="SbsA_Ig"/>
</dbReference>
<protein>
    <submittedName>
        <fullName evidence="4">Ig-like domain-containing protein</fullName>
    </submittedName>
</protein>
<dbReference type="Proteomes" id="UP001595616">
    <property type="component" value="Unassembled WGS sequence"/>
</dbReference>
<dbReference type="EMBL" id="JBHRYQ010000001">
    <property type="protein sequence ID" value="MFC3811880.1"/>
    <property type="molecule type" value="Genomic_DNA"/>
</dbReference>
<gene>
    <name evidence="4" type="ORF">ACFOOI_14550</name>
</gene>
<dbReference type="Pfam" id="PF13205">
    <property type="entry name" value="Big_5"/>
    <property type="match status" value="1"/>
</dbReference>
<evidence type="ECO:0000256" key="1">
    <source>
        <dbReference type="ARBA" id="ARBA00022729"/>
    </source>
</evidence>
<keyword evidence="1 2" id="KW-0732">Signal</keyword>
<comment type="caution">
    <text evidence="4">The sequence shown here is derived from an EMBL/GenBank/DDBJ whole genome shotgun (WGS) entry which is preliminary data.</text>
</comment>
<organism evidence="4 5">
    <name type="scientific">Lacihabitans lacunae</name>
    <dbReference type="NCBI Taxonomy" id="1028214"/>
    <lineage>
        <taxon>Bacteria</taxon>
        <taxon>Pseudomonadati</taxon>
        <taxon>Bacteroidota</taxon>
        <taxon>Cytophagia</taxon>
        <taxon>Cytophagales</taxon>
        <taxon>Leadbetterellaceae</taxon>
        <taxon>Lacihabitans</taxon>
    </lineage>
</organism>
<feature type="signal peptide" evidence="2">
    <location>
        <begin position="1"/>
        <end position="20"/>
    </location>
</feature>
<proteinExistence type="predicted"/>